<evidence type="ECO:0000313" key="1">
    <source>
        <dbReference type="EMBL" id="CAB5218280.1"/>
    </source>
</evidence>
<reference evidence="1" key="1">
    <citation type="submission" date="2020-05" db="EMBL/GenBank/DDBJ databases">
        <authorList>
            <person name="Chiriac C."/>
            <person name="Salcher M."/>
            <person name="Ghai R."/>
            <person name="Kavagutti S V."/>
        </authorList>
    </citation>
    <scope>NUCLEOTIDE SEQUENCE</scope>
</reference>
<name>A0A6J7WKF5_9CAUD</name>
<organism evidence="1">
    <name type="scientific">uncultured Caudovirales phage</name>
    <dbReference type="NCBI Taxonomy" id="2100421"/>
    <lineage>
        <taxon>Viruses</taxon>
        <taxon>Duplodnaviria</taxon>
        <taxon>Heunggongvirae</taxon>
        <taxon>Uroviricota</taxon>
        <taxon>Caudoviricetes</taxon>
        <taxon>Peduoviridae</taxon>
        <taxon>Maltschvirus</taxon>
        <taxon>Maltschvirus maltsch</taxon>
    </lineage>
</organism>
<accession>A0A6J7WKF5</accession>
<sequence>MSEKEKSNLEYTVQNIRELLGAIFIQEQRNYDMLSIIADKLGADAKGLFEMHELGKVLAPAPSFIFEEENENRE</sequence>
<gene>
    <name evidence="1" type="ORF">UFOVP204_162</name>
</gene>
<proteinExistence type="predicted"/>
<dbReference type="EMBL" id="LR798257">
    <property type="protein sequence ID" value="CAB5218280.1"/>
    <property type="molecule type" value="Genomic_DNA"/>
</dbReference>
<protein>
    <submittedName>
        <fullName evidence="1">Uncharacterized protein</fullName>
    </submittedName>
</protein>